<name>A0A343JA68_9CLOT</name>
<evidence type="ECO:0000313" key="4">
    <source>
        <dbReference type="Proteomes" id="UP000264883"/>
    </source>
</evidence>
<reference evidence="3 4" key="1">
    <citation type="submission" date="2016-08" db="EMBL/GenBank/DDBJ databases">
        <title>Complete Genome Sequence Of The Indigo Reducing Clostridium isatidis DSM15098.</title>
        <authorList>
            <person name="Little G.T."/>
            <person name="Minton N.P."/>
        </authorList>
    </citation>
    <scope>NUCLEOTIDE SEQUENCE [LARGE SCALE GENOMIC DNA]</scope>
    <source>
        <strain evidence="3 4">DSM 15098</strain>
    </source>
</reference>
<dbReference type="InterPro" id="IPR028098">
    <property type="entry name" value="Glyco_trans_4-like_N"/>
</dbReference>
<dbReference type="SUPFAM" id="SSF53756">
    <property type="entry name" value="UDP-Glycosyltransferase/glycogen phosphorylase"/>
    <property type="match status" value="1"/>
</dbReference>
<dbReference type="PANTHER" id="PTHR12526">
    <property type="entry name" value="GLYCOSYLTRANSFERASE"/>
    <property type="match status" value="1"/>
</dbReference>
<dbReference type="CDD" id="cd03812">
    <property type="entry name" value="GT4_CapH-like"/>
    <property type="match status" value="1"/>
</dbReference>
<evidence type="ECO:0008006" key="5">
    <source>
        <dbReference type="Google" id="ProtNLM"/>
    </source>
</evidence>
<protein>
    <recommendedName>
        <fullName evidence="5">Glycosyl transferase family 1</fullName>
    </recommendedName>
</protein>
<dbReference type="OrthoDB" id="9804196at2"/>
<dbReference type="InterPro" id="IPR001296">
    <property type="entry name" value="Glyco_trans_1"/>
</dbReference>
<dbReference type="Pfam" id="PF13439">
    <property type="entry name" value="Glyco_transf_4"/>
    <property type="match status" value="1"/>
</dbReference>
<gene>
    <name evidence="3" type="ORF">BEN51_02690</name>
</gene>
<sequence>MERILMVMTTDVGFNGITSVVMNYYRNINREKIQFDFAICERINNNIEYEIEKLGGKVFKLPSRKKFTCKYIKALKQLVKEKKYKIVHVHGNSGTLYLDIHALKKAGVLIRIAHSHNSTCNHKIIHKLFKNKLNREMTMGIACSKLAGDWLFNRDYTIINNGIDIDKFTFRENIRNKYRHEMKLEGKFVIGHIGHFSYQKNHEYLINVFKKVYDKDKEAILMLIGDGKLRAKIEEQIYELGLKDNVLLLGKRDDVAELMQAMDVFVFPSRFEGLPVVLIETQAAGLKCIISNNITKECKVTDNVKYLDLKKDDTEWVNTILSVSKNYERNNVRQRLFSSSFNIKREIKKLEEIYLSKI</sequence>
<feature type="domain" description="Glycosyl transferase family 1" evidence="1">
    <location>
        <begin position="183"/>
        <end position="330"/>
    </location>
</feature>
<dbReference type="RefSeq" id="WP_119864559.1">
    <property type="nucleotide sequence ID" value="NZ_CP016786.1"/>
</dbReference>
<keyword evidence="4" id="KW-1185">Reference proteome</keyword>
<dbReference type="Proteomes" id="UP000264883">
    <property type="component" value="Chromosome"/>
</dbReference>
<dbReference type="EMBL" id="CP016786">
    <property type="protein sequence ID" value="ASW42426.1"/>
    <property type="molecule type" value="Genomic_DNA"/>
</dbReference>
<dbReference type="KEGG" id="cia:BEN51_02690"/>
<dbReference type="Gene3D" id="3.40.50.2000">
    <property type="entry name" value="Glycogen Phosphorylase B"/>
    <property type="match status" value="2"/>
</dbReference>
<accession>A0A343JA68</accession>
<dbReference type="PANTHER" id="PTHR12526:SF630">
    <property type="entry name" value="GLYCOSYLTRANSFERASE"/>
    <property type="match status" value="1"/>
</dbReference>
<dbReference type="Pfam" id="PF00534">
    <property type="entry name" value="Glycos_transf_1"/>
    <property type="match status" value="1"/>
</dbReference>
<organism evidence="3 4">
    <name type="scientific">Clostridium isatidis</name>
    <dbReference type="NCBI Taxonomy" id="182773"/>
    <lineage>
        <taxon>Bacteria</taxon>
        <taxon>Bacillati</taxon>
        <taxon>Bacillota</taxon>
        <taxon>Clostridia</taxon>
        <taxon>Eubacteriales</taxon>
        <taxon>Clostridiaceae</taxon>
        <taxon>Clostridium</taxon>
    </lineage>
</organism>
<evidence type="ECO:0000259" key="1">
    <source>
        <dbReference type="Pfam" id="PF00534"/>
    </source>
</evidence>
<dbReference type="GO" id="GO:0016757">
    <property type="term" value="F:glycosyltransferase activity"/>
    <property type="evidence" value="ECO:0007669"/>
    <property type="project" value="InterPro"/>
</dbReference>
<feature type="domain" description="Glycosyltransferase subfamily 4-like N-terminal" evidence="2">
    <location>
        <begin position="15"/>
        <end position="166"/>
    </location>
</feature>
<dbReference type="AlphaFoldDB" id="A0A343JA68"/>
<evidence type="ECO:0000259" key="2">
    <source>
        <dbReference type="Pfam" id="PF13439"/>
    </source>
</evidence>
<evidence type="ECO:0000313" key="3">
    <source>
        <dbReference type="EMBL" id="ASW42426.1"/>
    </source>
</evidence>
<proteinExistence type="predicted"/>